<dbReference type="EMBL" id="RQPJ01000021">
    <property type="protein sequence ID" value="RTE51897.1"/>
    <property type="molecule type" value="Genomic_DNA"/>
</dbReference>
<keyword evidence="5 7" id="KW-1133">Transmembrane helix</keyword>
<dbReference type="GO" id="GO:0034755">
    <property type="term" value="P:iron ion transmembrane transport"/>
    <property type="evidence" value="ECO:0007669"/>
    <property type="project" value="TreeGrafter"/>
</dbReference>
<evidence type="ECO:0000256" key="1">
    <source>
        <dbReference type="ARBA" id="ARBA00004141"/>
    </source>
</evidence>
<accession>A0A430JYN4</accession>
<feature type="transmembrane region" description="Helical" evidence="7">
    <location>
        <begin position="311"/>
        <end position="332"/>
    </location>
</feature>
<dbReference type="GO" id="GO:0015086">
    <property type="term" value="F:cadmium ion transmembrane transporter activity"/>
    <property type="evidence" value="ECO:0007669"/>
    <property type="project" value="TreeGrafter"/>
</dbReference>
<feature type="transmembrane region" description="Helical" evidence="7">
    <location>
        <begin position="120"/>
        <end position="140"/>
    </location>
</feature>
<dbReference type="AlphaFoldDB" id="A0A430JYN4"/>
<keyword evidence="6 7" id="KW-0472">Membrane</keyword>
<comment type="subcellular location">
    <subcellularLocation>
        <location evidence="1">Membrane</location>
        <topology evidence="1">Multi-pass membrane protein</topology>
    </subcellularLocation>
</comment>
<proteinExistence type="predicted"/>
<dbReference type="OrthoDB" id="9787548at2"/>
<keyword evidence="2" id="KW-0813">Transport</keyword>
<feature type="transmembrane region" description="Helical" evidence="7">
    <location>
        <begin position="147"/>
        <end position="166"/>
    </location>
</feature>
<feature type="transmembrane region" description="Helical" evidence="7">
    <location>
        <begin position="36"/>
        <end position="58"/>
    </location>
</feature>
<evidence type="ECO:0000256" key="7">
    <source>
        <dbReference type="SAM" id="Phobius"/>
    </source>
</evidence>
<evidence type="ECO:0000256" key="3">
    <source>
        <dbReference type="ARBA" id="ARBA00022692"/>
    </source>
</evidence>
<feature type="transmembrane region" description="Helical" evidence="7">
    <location>
        <begin position="373"/>
        <end position="395"/>
    </location>
</feature>
<evidence type="ECO:0000256" key="4">
    <source>
        <dbReference type="ARBA" id="ARBA00022847"/>
    </source>
</evidence>
<feature type="transmembrane region" description="Helical" evidence="7">
    <location>
        <begin position="186"/>
        <end position="206"/>
    </location>
</feature>
<keyword evidence="4" id="KW-0769">Symport</keyword>
<evidence type="ECO:0000313" key="9">
    <source>
        <dbReference type="Proteomes" id="UP000267585"/>
    </source>
</evidence>
<dbReference type="GO" id="GO:0005384">
    <property type="term" value="F:manganese ion transmembrane transporter activity"/>
    <property type="evidence" value="ECO:0007669"/>
    <property type="project" value="TreeGrafter"/>
</dbReference>
<keyword evidence="9" id="KW-1185">Reference proteome</keyword>
<reference evidence="8 9" key="1">
    <citation type="submission" date="2018-11" db="EMBL/GenBank/DDBJ databases">
        <title>Arenibacter aquaticus sp.nov., a marine bacterium isolated from surface seawater in the South China Sea.</title>
        <authorList>
            <person name="Guo J."/>
            <person name="Sun J."/>
        </authorList>
    </citation>
    <scope>NUCLEOTIDE SEQUENCE [LARGE SCALE GENOMIC DNA]</scope>
    <source>
        <strain evidence="8 9">GUO666</strain>
    </source>
</reference>
<dbReference type="PANTHER" id="PTHR11706:SF33">
    <property type="entry name" value="NATURAL RESISTANCE-ASSOCIATED MACROPHAGE PROTEIN 2"/>
    <property type="match status" value="1"/>
</dbReference>
<sequence>MRINMFKKMGPGVLVAAAFIGPGTVAICTMAGVRFGYGLLWAMLLSIVATLVLQEMAARLGVVTQKGLAEVIKEEMAVPWIKVLIIGLILAAIVLGNAAYEGGNIGGASLGLEAVFGDGYTRYYPLVVGSIAFIILFFGNYRLLEKVLVSLVLIMSISFVLTALITKPDILGVVRAIIFPRAPKGSILTIIAMVGTTVVPYNLFLHTSLVREKWKASTDLKAARQDTFWSIIIGGLVSMSIIVAAAAIPSVEISTIMDMAKGLEPLYGDSAKYFMGVGIFAAGLTSSITAPMAAAYVVNSCFGWNASMKDIRFKLVWMLIIGVGVLFMSLGIKPMEVIQFAQVANGMLLPIIAIFLLWVVNRQKVMQHYRNSLFQNIMGIIIILLSVFLGVKSILTVFGLI</sequence>
<name>A0A430JYN4_9FLAO</name>
<organism evidence="8 9">
    <name type="scientific">Arenibacter aquaticus</name>
    <dbReference type="NCBI Taxonomy" id="2489054"/>
    <lineage>
        <taxon>Bacteria</taxon>
        <taxon>Pseudomonadati</taxon>
        <taxon>Bacteroidota</taxon>
        <taxon>Flavobacteriia</taxon>
        <taxon>Flavobacteriales</taxon>
        <taxon>Flavobacteriaceae</taxon>
        <taxon>Arenibacter</taxon>
    </lineage>
</organism>
<evidence type="ECO:0000256" key="6">
    <source>
        <dbReference type="ARBA" id="ARBA00023136"/>
    </source>
</evidence>
<dbReference type="Pfam" id="PF01566">
    <property type="entry name" value="Nramp"/>
    <property type="match status" value="1"/>
</dbReference>
<dbReference type="Proteomes" id="UP000267585">
    <property type="component" value="Unassembled WGS sequence"/>
</dbReference>
<evidence type="ECO:0000313" key="8">
    <source>
        <dbReference type="EMBL" id="RTE51897.1"/>
    </source>
</evidence>
<feature type="transmembrane region" description="Helical" evidence="7">
    <location>
        <begin position="227"/>
        <end position="248"/>
    </location>
</feature>
<comment type="caution">
    <text evidence="8">The sequence shown here is derived from an EMBL/GenBank/DDBJ whole genome shotgun (WGS) entry which is preliminary data.</text>
</comment>
<dbReference type="PANTHER" id="PTHR11706">
    <property type="entry name" value="SOLUTE CARRIER PROTEIN FAMILY 11 MEMBER"/>
    <property type="match status" value="1"/>
</dbReference>
<evidence type="ECO:0000256" key="2">
    <source>
        <dbReference type="ARBA" id="ARBA00022448"/>
    </source>
</evidence>
<dbReference type="GO" id="GO:0005886">
    <property type="term" value="C:plasma membrane"/>
    <property type="evidence" value="ECO:0007669"/>
    <property type="project" value="TreeGrafter"/>
</dbReference>
<keyword evidence="3 7" id="KW-0812">Transmembrane</keyword>
<protein>
    <submittedName>
        <fullName evidence="8">Divalent metal cation transporter</fullName>
    </submittedName>
</protein>
<dbReference type="GO" id="GO:0015293">
    <property type="term" value="F:symporter activity"/>
    <property type="evidence" value="ECO:0007669"/>
    <property type="project" value="UniProtKB-KW"/>
</dbReference>
<feature type="transmembrane region" description="Helical" evidence="7">
    <location>
        <begin position="338"/>
        <end position="361"/>
    </location>
</feature>
<dbReference type="InterPro" id="IPR001046">
    <property type="entry name" value="NRAMP_fam"/>
</dbReference>
<dbReference type="NCBIfam" id="NF037982">
    <property type="entry name" value="Nramp_1"/>
    <property type="match status" value="1"/>
</dbReference>
<dbReference type="PRINTS" id="PR00447">
    <property type="entry name" value="NATRESASSCMP"/>
</dbReference>
<feature type="transmembrane region" description="Helical" evidence="7">
    <location>
        <begin position="79"/>
        <end position="100"/>
    </location>
</feature>
<gene>
    <name evidence="8" type="ORF">EHW67_16980</name>
</gene>
<evidence type="ECO:0000256" key="5">
    <source>
        <dbReference type="ARBA" id="ARBA00022989"/>
    </source>
</evidence>
<feature type="transmembrane region" description="Helical" evidence="7">
    <location>
        <begin position="273"/>
        <end position="299"/>
    </location>
</feature>